<dbReference type="InterPro" id="IPR000477">
    <property type="entry name" value="RT_dom"/>
</dbReference>
<dbReference type="CDD" id="cd01650">
    <property type="entry name" value="RT_nLTR_like"/>
    <property type="match status" value="1"/>
</dbReference>
<dbReference type="Proteomes" id="UP000044602">
    <property type="component" value="Unassembled WGS sequence"/>
</dbReference>
<dbReference type="Proteomes" id="UP000045706">
    <property type="component" value="Unassembled WGS sequence"/>
</dbReference>
<feature type="non-terminal residue" evidence="5">
    <location>
        <position position="1024"/>
    </location>
</feature>
<keyword evidence="2" id="KW-0496">Mitochondrion</keyword>
<dbReference type="PANTHER" id="PTHR33481">
    <property type="entry name" value="REVERSE TRANSCRIPTASE"/>
    <property type="match status" value="1"/>
</dbReference>
<dbReference type="EMBL" id="CVQI01005113">
    <property type="protein sequence ID" value="CRK14555.1"/>
    <property type="molecule type" value="Genomic_DNA"/>
</dbReference>
<sequence length="1024" mass="113650">MEPRLLFKNAPWKEINARIAGRLQTVPTEGSVQEQADGLMDTVLEAVHELTPKAKPSHYAKRWWTTELTQLRRIYTYWRNRARSARRGGQAQPELERLAKEASKQYHDDIRRRKKAHWDDFLADNTNIWKAAKYLDTEGGGSFDKVPQLARADGTRTTNGTEQAEELLATFFPPLPGEIAEEGPRPQRSPIDMPEITLREIEAQLFGMKPWKAPGADGLPLIAWRQVWPVVRHRVLKLFRKTVEEGALPNQWRHAKIVPLKKPGKGDYTIAKAWRPISLLSTLGKVLEAVIAERISYAVEEFGLLPSNHFGARKRRSAEQALMLLQEHIFKAWRGRQVVSLVSFDVKGAYNGVYKDRLLQRLAARGIPPQLVRWVGAFCSGRTASIDVNGQASEKRDLPQAGLPQGSPLSPVLFLFFNADLVQHRIGADGGAVAFVDDYTAWVAGPTAEANRGGIQGIIEKALNWESRSGATFEADKTAIIHFSRNAERVDGTPYIIKGRTVNPKEEVKVLGVILDQQLRYKKHIARAATKGLKAAMALRRLRGLAPSVARQLYTSTVAPVMDYASCIWMNACGETLVKPLDRVQNVGAQAIVGTFRTVATAVAGAEASIPTVRQRFARRATTFWIGMHTLPRNHPLVHFMTRSTRRFTSPLQRIAAAHEGIPVDNSEIIKPFVLGPWKKRINLLQEKDVTTALSEGAPQDPTVITTSTSTRSDTVGIGITTRTPRAIWAAEGVFTERARLGPRDMQNPFTAELAAMHKGLDAHDRMLDAVNRIVRETSRRLVFGNIVILTRNKAATQAITKPRGQSGQADMERIYATVDRLREKGVTVSNGWIPTDAESELTRAAKRAAQCAADPEQPLKKEPYRAVSTTLAAARKAQGGHLSLPADVGRYSKRIDTALPGRHTRWIYDGLSAAQASVLAQLRTGMTRLNTYLRKIGAALDVECACGQAAETVEHFLFRCLRWTSLRAEMQQVTRSKTGSLSFHLGGKAPTDPKDWKPNMAAVQATIKYAMATGRLNEGQKTT</sequence>
<name>A0A0G4L1V6_VERLO</name>
<dbReference type="Pfam" id="PF00078">
    <property type="entry name" value="RVT_1"/>
    <property type="match status" value="1"/>
</dbReference>
<evidence type="ECO:0000256" key="2">
    <source>
        <dbReference type="ARBA" id="ARBA00023128"/>
    </source>
</evidence>
<proteinExistence type="predicted"/>
<dbReference type="PANTHER" id="PTHR33481:SF1">
    <property type="entry name" value="ENDONUCLEASE_EXONUCLEASE_PHOSPHATASE DOMAIN-CONTAINING PROTEIN-RELATED"/>
    <property type="match status" value="1"/>
</dbReference>
<evidence type="ECO:0000313" key="5">
    <source>
        <dbReference type="EMBL" id="CRK16008.1"/>
    </source>
</evidence>
<organism evidence="5 6">
    <name type="scientific">Verticillium longisporum</name>
    <name type="common">Verticillium dahliae var. longisporum</name>
    <dbReference type="NCBI Taxonomy" id="100787"/>
    <lineage>
        <taxon>Eukaryota</taxon>
        <taxon>Fungi</taxon>
        <taxon>Dikarya</taxon>
        <taxon>Ascomycota</taxon>
        <taxon>Pezizomycotina</taxon>
        <taxon>Sordariomycetes</taxon>
        <taxon>Hypocreomycetidae</taxon>
        <taxon>Glomerellales</taxon>
        <taxon>Plectosphaerellaceae</taxon>
        <taxon>Verticillium</taxon>
    </lineage>
</organism>
<dbReference type="STRING" id="100787.A0A0G4L1V6"/>
<dbReference type="EMBL" id="CVQH01007113">
    <property type="protein sequence ID" value="CRK16008.1"/>
    <property type="molecule type" value="Genomic_DNA"/>
</dbReference>
<comment type="subcellular location">
    <subcellularLocation>
        <location evidence="1">Mitochondrion</location>
    </subcellularLocation>
</comment>
<dbReference type="SUPFAM" id="SSF56672">
    <property type="entry name" value="DNA/RNA polymerases"/>
    <property type="match status" value="1"/>
</dbReference>
<dbReference type="InterPro" id="IPR043502">
    <property type="entry name" value="DNA/RNA_pol_sf"/>
</dbReference>
<evidence type="ECO:0000313" key="4">
    <source>
        <dbReference type="EMBL" id="CRK14555.1"/>
    </source>
</evidence>
<protein>
    <recommendedName>
        <fullName evidence="3">Reverse transcriptase domain-containing protein</fullName>
    </recommendedName>
</protein>
<evidence type="ECO:0000313" key="7">
    <source>
        <dbReference type="Proteomes" id="UP000045706"/>
    </source>
</evidence>
<accession>A0A0G4L1V6</accession>
<feature type="domain" description="Reverse transcriptase" evidence="3">
    <location>
        <begin position="241"/>
        <end position="515"/>
    </location>
</feature>
<gene>
    <name evidence="5" type="ORF">BN1708_011639</name>
    <name evidence="4" type="ORF">BN1723_010387</name>
</gene>
<evidence type="ECO:0000256" key="1">
    <source>
        <dbReference type="ARBA" id="ARBA00004173"/>
    </source>
</evidence>
<evidence type="ECO:0000313" key="6">
    <source>
        <dbReference type="Proteomes" id="UP000044602"/>
    </source>
</evidence>
<dbReference type="AlphaFoldDB" id="A0A0G4L1V6"/>
<dbReference type="PROSITE" id="PS50878">
    <property type="entry name" value="RT_POL"/>
    <property type="match status" value="1"/>
</dbReference>
<dbReference type="GO" id="GO:0005739">
    <property type="term" value="C:mitochondrion"/>
    <property type="evidence" value="ECO:0007669"/>
    <property type="project" value="UniProtKB-SubCell"/>
</dbReference>
<reference evidence="6 7" key="1">
    <citation type="submission" date="2015-05" db="EMBL/GenBank/DDBJ databases">
        <authorList>
            <person name="Fogelqvist Johan"/>
        </authorList>
    </citation>
    <scope>NUCLEOTIDE SEQUENCE [LARGE SCALE GENOMIC DNA]</scope>
    <source>
        <strain evidence="5">VL1</strain>
        <strain evidence="4">VL2</strain>
    </source>
</reference>
<evidence type="ECO:0000259" key="3">
    <source>
        <dbReference type="PROSITE" id="PS50878"/>
    </source>
</evidence>
<keyword evidence="6" id="KW-1185">Reference proteome</keyword>